<evidence type="ECO:0000313" key="1">
    <source>
        <dbReference type="EMBL" id="KAH9475784.1"/>
    </source>
</evidence>
<name>A0ACB8GJV7_PSICU</name>
<keyword evidence="2" id="KW-1185">Reference proteome</keyword>
<evidence type="ECO:0000313" key="2">
    <source>
        <dbReference type="Proteomes" id="UP000664032"/>
    </source>
</evidence>
<proteinExistence type="predicted"/>
<comment type="caution">
    <text evidence="1">The sequence shown here is derived from an EMBL/GenBank/DDBJ whole genome shotgun (WGS) entry which is preliminary data.</text>
</comment>
<gene>
    <name evidence="1" type="ORF">JR316_0011343</name>
</gene>
<reference evidence="1" key="1">
    <citation type="submission" date="2021-10" db="EMBL/GenBank/DDBJ databases">
        <title>Psilocybe cubensis genome.</title>
        <authorList>
            <person name="Mckernan K.J."/>
            <person name="Crawford S."/>
            <person name="Trippe A."/>
            <person name="Kane L.T."/>
            <person name="Mclaughlin S."/>
        </authorList>
    </citation>
    <scope>NUCLEOTIDE SEQUENCE</scope>
    <source>
        <strain evidence="1">MGC-MH-2018</strain>
    </source>
</reference>
<protein>
    <submittedName>
        <fullName evidence="1">Uncharacterized protein</fullName>
    </submittedName>
</protein>
<accession>A0ACB8GJV7</accession>
<sequence length="349" mass="39179">MSFIPPEIYLGIAHANQVNAYNSIACASWLVYNNIIHFGEEVTFITNFWTSGRLNELVKVDAIWKARWTGIKLLYVVMRYFGPTWLIYNFAMNAISGAHLSLLLQVVSGFPDVCFPLSSGPMLLSITTDTIILVRLRVWYEAESYKLQYGFILAYYGLIAIVCPSVLASSVTANAPVPGIRGCVPPFIAQEHLYLAKTPLMLQLSMNIVILALTLIKFLQTIYLKDVGKSTTISFQSLFGIFFAEGVLYFVGYIGTYLVSTIIIWGKPALLAYVNVSQCYAVTIDLFLILQLVMTNIFRHQGSSLILHLRIAGRASLRQPVTFNNCTDLIFRIDQQLDAQRQSVETRVN</sequence>
<dbReference type="Proteomes" id="UP000664032">
    <property type="component" value="Unassembled WGS sequence"/>
</dbReference>
<organism evidence="1 2">
    <name type="scientific">Psilocybe cubensis</name>
    <name type="common">Psychedelic mushroom</name>
    <name type="synonym">Stropharia cubensis</name>
    <dbReference type="NCBI Taxonomy" id="181762"/>
    <lineage>
        <taxon>Eukaryota</taxon>
        <taxon>Fungi</taxon>
        <taxon>Dikarya</taxon>
        <taxon>Basidiomycota</taxon>
        <taxon>Agaricomycotina</taxon>
        <taxon>Agaricomycetes</taxon>
        <taxon>Agaricomycetidae</taxon>
        <taxon>Agaricales</taxon>
        <taxon>Agaricineae</taxon>
        <taxon>Strophariaceae</taxon>
        <taxon>Psilocybe</taxon>
    </lineage>
</organism>
<dbReference type="EMBL" id="JAFIQS020000011">
    <property type="protein sequence ID" value="KAH9475784.1"/>
    <property type="molecule type" value="Genomic_DNA"/>
</dbReference>